<name>A0A0H2RUW1_9AGAM</name>
<keyword evidence="2" id="KW-1185">Reference proteome</keyword>
<reference evidence="1 2" key="1">
    <citation type="submission" date="2015-04" db="EMBL/GenBank/DDBJ databases">
        <title>Complete genome sequence of Schizopora paradoxa KUC8140, a cosmopolitan wood degrader in East Asia.</title>
        <authorList>
            <consortium name="DOE Joint Genome Institute"/>
            <person name="Min B."/>
            <person name="Park H."/>
            <person name="Jang Y."/>
            <person name="Kim J.-J."/>
            <person name="Kim K.H."/>
            <person name="Pangilinan J."/>
            <person name="Lipzen A."/>
            <person name="Riley R."/>
            <person name="Grigoriev I.V."/>
            <person name="Spatafora J.W."/>
            <person name="Choi I.-G."/>
        </authorList>
    </citation>
    <scope>NUCLEOTIDE SEQUENCE [LARGE SCALE GENOMIC DNA]</scope>
    <source>
        <strain evidence="1 2">KUC8140</strain>
    </source>
</reference>
<gene>
    <name evidence="1" type="ORF">SCHPADRAFT_244813</name>
</gene>
<sequence length="226" mass="25416">MSNEMFSMLDTGVYDDEIESTEESSDDEGDGISEDVLNEFAAYMEAQGQSFNPVAWLKVPIDESLLREASKPLGDDQKIPENEQESTLEDALRNMVAQMKAQGDDSSDPIGWLNFPIDEDQLRELGAMKEKRERWERGLETMKAYMESQGHSTDPADWDKIPVDQCDMHEFRKAFASIPGGSAGDHMVFMECSEEDMAALTQMVKENEVITSFDQARSNSSSSKKK</sequence>
<dbReference type="EMBL" id="KQ085924">
    <property type="protein sequence ID" value="KLO15820.1"/>
    <property type="molecule type" value="Genomic_DNA"/>
</dbReference>
<dbReference type="Proteomes" id="UP000053477">
    <property type="component" value="Unassembled WGS sequence"/>
</dbReference>
<dbReference type="InParanoid" id="A0A0H2RUW1"/>
<proteinExistence type="predicted"/>
<evidence type="ECO:0000313" key="2">
    <source>
        <dbReference type="Proteomes" id="UP000053477"/>
    </source>
</evidence>
<dbReference type="AlphaFoldDB" id="A0A0H2RUW1"/>
<protein>
    <submittedName>
        <fullName evidence="1">Uncharacterized protein</fullName>
    </submittedName>
</protein>
<evidence type="ECO:0000313" key="1">
    <source>
        <dbReference type="EMBL" id="KLO15820.1"/>
    </source>
</evidence>
<accession>A0A0H2RUW1</accession>
<organism evidence="1 2">
    <name type="scientific">Schizopora paradoxa</name>
    <dbReference type="NCBI Taxonomy" id="27342"/>
    <lineage>
        <taxon>Eukaryota</taxon>
        <taxon>Fungi</taxon>
        <taxon>Dikarya</taxon>
        <taxon>Basidiomycota</taxon>
        <taxon>Agaricomycotina</taxon>
        <taxon>Agaricomycetes</taxon>
        <taxon>Hymenochaetales</taxon>
        <taxon>Schizoporaceae</taxon>
        <taxon>Schizopora</taxon>
    </lineage>
</organism>